<evidence type="ECO:0000256" key="10">
    <source>
        <dbReference type="ARBA" id="ARBA00022833"/>
    </source>
</evidence>
<feature type="domain" description="Aminopeptidase N-like N-terminal" evidence="16">
    <location>
        <begin position="105"/>
        <end position="182"/>
    </location>
</feature>
<dbReference type="PANTHER" id="PTHR11533:SF174">
    <property type="entry name" value="PUROMYCIN-SENSITIVE AMINOPEPTIDASE-RELATED"/>
    <property type="match status" value="1"/>
</dbReference>
<dbReference type="GO" id="GO:0016020">
    <property type="term" value="C:membrane"/>
    <property type="evidence" value="ECO:0007669"/>
    <property type="project" value="TreeGrafter"/>
</dbReference>
<dbReference type="GO" id="GO:0006508">
    <property type="term" value="P:proteolysis"/>
    <property type="evidence" value="ECO:0007669"/>
    <property type="project" value="UniProtKB-KW"/>
</dbReference>
<dbReference type="AlphaFoldDB" id="A0A7W7SAJ8"/>
<comment type="catalytic activity">
    <reaction evidence="1">
        <text>Release of an N-terminal amino acid, Xaa-|-Yaa- from a peptide, amide or arylamide. Xaa is preferably Ala, but may be most amino acids including Pro (slow action). When a terminal hydrophobic residue is followed by a prolyl residue, the two may be released as an intact Xaa-Pro dipeptide.</text>
        <dbReference type="EC" id="3.4.11.2"/>
    </reaction>
</comment>
<dbReference type="PANTHER" id="PTHR11533">
    <property type="entry name" value="PROTEASE M1 ZINC METALLOPROTEASE"/>
    <property type="match status" value="1"/>
</dbReference>
<dbReference type="Pfam" id="PF01433">
    <property type="entry name" value="Peptidase_M1"/>
    <property type="match status" value="1"/>
</dbReference>
<dbReference type="Gene3D" id="2.60.40.1730">
    <property type="entry name" value="tricorn interacting facor f3 domain"/>
    <property type="match status" value="1"/>
</dbReference>
<keyword evidence="18" id="KW-1185">Reference proteome</keyword>
<evidence type="ECO:0000256" key="5">
    <source>
        <dbReference type="ARBA" id="ARBA00015611"/>
    </source>
</evidence>
<evidence type="ECO:0000256" key="7">
    <source>
        <dbReference type="ARBA" id="ARBA00022670"/>
    </source>
</evidence>
<comment type="similarity">
    <text evidence="3">Belongs to the peptidase M1 family.</text>
</comment>
<proteinExistence type="inferred from homology"/>
<keyword evidence="11" id="KW-0482">Metalloprotease</keyword>
<dbReference type="InterPro" id="IPR027268">
    <property type="entry name" value="Peptidase_M4/M1_CTD_sf"/>
</dbReference>
<dbReference type="InterPro" id="IPR042097">
    <property type="entry name" value="Aminopeptidase_N-like_N_sf"/>
</dbReference>
<keyword evidence="7" id="KW-0645">Protease</keyword>
<keyword evidence="8" id="KW-0479">Metal-binding</keyword>
<evidence type="ECO:0000256" key="4">
    <source>
        <dbReference type="ARBA" id="ARBA00012564"/>
    </source>
</evidence>
<dbReference type="SUPFAM" id="SSF55486">
    <property type="entry name" value="Metalloproteases ('zincins'), catalytic domain"/>
    <property type="match status" value="1"/>
</dbReference>
<keyword evidence="9 17" id="KW-0378">Hydrolase</keyword>
<evidence type="ECO:0000256" key="8">
    <source>
        <dbReference type="ARBA" id="ARBA00022723"/>
    </source>
</evidence>
<dbReference type="SUPFAM" id="SSF63737">
    <property type="entry name" value="Leukotriene A4 hydrolase N-terminal domain"/>
    <property type="match status" value="1"/>
</dbReference>
<evidence type="ECO:0000313" key="17">
    <source>
        <dbReference type="EMBL" id="MBB4946328.1"/>
    </source>
</evidence>
<dbReference type="GO" id="GO:0070006">
    <property type="term" value="F:metalloaminopeptidase activity"/>
    <property type="evidence" value="ECO:0007669"/>
    <property type="project" value="TreeGrafter"/>
</dbReference>
<comment type="caution">
    <text evidence="17">The sequence shown here is derived from an EMBL/GenBank/DDBJ whole genome shotgun (WGS) entry which is preliminary data.</text>
</comment>
<reference evidence="17 18" key="1">
    <citation type="submission" date="2020-08" db="EMBL/GenBank/DDBJ databases">
        <title>Sequencing the genomes of 1000 actinobacteria strains.</title>
        <authorList>
            <person name="Klenk H.-P."/>
        </authorList>
    </citation>
    <scope>NUCLEOTIDE SEQUENCE [LARGE SCALE GENOMIC DNA]</scope>
    <source>
        <strain evidence="17 18">DSM 44786</strain>
    </source>
</reference>
<comment type="cofactor">
    <cofactor evidence="2">
        <name>Zn(2+)</name>
        <dbReference type="ChEBI" id="CHEBI:29105"/>
    </cofactor>
</comment>
<evidence type="ECO:0000259" key="15">
    <source>
        <dbReference type="Pfam" id="PF11838"/>
    </source>
</evidence>
<dbReference type="InterPro" id="IPR045357">
    <property type="entry name" value="Aminopeptidase_N-like_N"/>
</dbReference>
<keyword evidence="6 17" id="KW-0031">Aminopeptidase</keyword>
<dbReference type="InterPro" id="IPR012778">
    <property type="entry name" value="Pept_M1_aminopeptidase"/>
</dbReference>
<gene>
    <name evidence="17" type="ORF">F4556_001863</name>
</gene>
<feature type="domain" description="Peptidase M1 membrane alanine aminopeptidase" evidence="14">
    <location>
        <begin position="222"/>
        <end position="436"/>
    </location>
</feature>
<dbReference type="Proteomes" id="UP000573327">
    <property type="component" value="Unassembled WGS sequence"/>
</dbReference>
<dbReference type="Gene3D" id="1.10.390.10">
    <property type="entry name" value="Neutral Protease Domain 2"/>
    <property type="match status" value="1"/>
</dbReference>
<dbReference type="GO" id="GO:0016285">
    <property type="term" value="F:alanyl aminopeptidase activity"/>
    <property type="evidence" value="ECO:0007669"/>
    <property type="project" value="UniProtKB-EC"/>
</dbReference>
<dbReference type="Pfam" id="PF11838">
    <property type="entry name" value="ERAP1_C"/>
    <property type="match status" value="1"/>
</dbReference>
<evidence type="ECO:0000259" key="16">
    <source>
        <dbReference type="Pfam" id="PF17900"/>
    </source>
</evidence>
<protein>
    <recommendedName>
        <fullName evidence="5">Aminopeptidase N</fullName>
        <ecNumber evidence="4">3.4.11.2</ecNumber>
    </recommendedName>
    <alternativeName>
        <fullName evidence="12">Alanine aminopeptidase</fullName>
    </alternativeName>
    <alternativeName>
        <fullName evidence="13">Lysyl aminopeptidase</fullName>
    </alternativeName>
</protein>
<dbReference type="Pfam" id="PF17900">
    <property type="entry name" value="Peptidase_M1_N"/>
    <property type="match status" value="1"/>
</dbReference>
<evidence type="ECO:0000256" key="2">
    <source>
        <dbReference type="ARBA" id="ARBA00001947"/>
    </source>
</evidence>
<evidence type="ECO:0000259" key="14">
    <source>
        <dbReference type="Pfam" id="PF01433"/>
    </source>
</evidence>
<dbReference type="InterPro" id="IPR014782">
    <property type="entry name" value="Peptidase_M1_dom"/>
</dbReference>
<dbReference type="GO" id="GO:0005615">
    <property type="term" value="C:extracellular space"/>
    <property type="evidence" value="ECO:0007669"/>
    <property type="project" value="TreeGrafter"/>
</dbReference>
<dbReference type="RefSeq" id="WP_184913294.1">
    <property type="nucleotide sequence ID" value="NZ_JACHJR010000001.1"/>
</dbReference>
<evidence type="ECO:0000256" key="9">
    <source>
        <dbReference type="ARBA" id="ARBA00022801"/>
    </source>
</evidence>
<evidence type="ECO:0000313" key="18">
    <source>
        <dbReference type="Proteomes" id="UP000573327"/>
    </source>
</evidence>
<sequence>MPALQRTEARTRARLLQVHGYTIDLDLTRGETVFGCTTVIRFGSAEAGAETFLDLRPQLLHRAVLNGTELDPAALDGNRLPLTGLLAENELLLETDQNYSSTGEGLHRYVDPADGAVYLYATCGPDLAPLVFPCFDQPDLKAPLTIAATAPADWKVLANGAGKQVAEGRWEFEPTLPISTYLFTVVAGPLHSVYAEHDGIPLGLHGRRALAADLDREAAELFEVTRQSFDRLHELFDERYPFGRYDQAFVPEFNWGAMENPGCVVFAEEMLFHSAPTEAERAGRAMVVAHEMAHMWFGDLVTLRWWDDIWLNESFAEYLGFRVAAEATRFTNSWSGFAVKRKGWGYDADQRASTHPIAANGLESVAEAMSNFDGISYAKGAAALRQLVAWLGDEAFFAGINEHFARHRFGNAELSEFLEVLAQSSGRDVHGWAESWLRTSGVDTLRLAVSYEEDGEKIASAELVPDGSRPHLVGLGVFDLDGDGRPVLRESFAVEVEPGRPAALPQLAGAPRPALLLPNFGDLSWAKIRLDEASWRTVASSLSRIEDPLTRAVLWEHARDLTRDGELPPAAYLDLVAAHLPGEPVDAIVEAVLTYSRLRLLPCLAPAERPAAEARLAAVARKLMARPEADQGLRLAALKSAIENATGPEQLAELEHWLADGVSGAELSASLRWAALLRLAVHGVIGEERIAVELAADPGLTAAEGAARARAALSGAEEKARAWALLFDPASGLSNAQLNATAQGFWQSGSEQLQSAYVERYFAEIPSAGKRGDIIARSLAGSLFPASCSTPETVALAERTLADGELSPVLRRVLADQLDDLARAARIRG</sequence>
<dbReference type="InterPro" id="IPR001930">
    <property type="entry name" value="Peptidase_M1"/>
</dbReference>
<evidence type="ECO:0000256" key="3">
    <source>
        <dbReference type="ARBA" id="ARBA00010136"/>
    </source>
</evidence>
<dbReference type="GO" id="GO:0043171">
    <property type="term" value="P:peptide catabolic process"/>
    <property type="evidence" value="ECO:0007669"/>
    <property type="project" value="TreeGrafter"/>
</dbReference>
<evidence type="ECO:0000256" key="12">
    <source>
        <dbReference type="ARBA" id="ARBA00029811"/>
    </source>
</evidence>
<dbReference type="NCBIfam" id="TIGR02412">
    <property type="entry name" value="pepN_strep_liv"/>
    <property type="match status" value="1"/>
</dbReference>
<evidence type="ECO:0000256" key="11">
    <source>
        <dbReference type="ARBA" id="ARBA00023049"/>
    </source>
</evidence>
<dbReference type="InterPro" id="IPR024571">
    <property type="entry name" value="ERAP1-like_C_dom"/>
</dbReference>
<dbReference type="EC" id="3.4.11.2" evidence="4"/>
<dbReference type="PRINTS" id="PR00756">
    <property type="entry name" value="ALADIPTASE"/>
</dbReference>
<dbReference type="GO" id="GO:0005737">
    <property type="term" value="C:cytoplasm"/>
    <property type="evidence" value="ECO:0007669"/>
    <property type="project" value="TreeGrafter"/>
</dbReference>
<keyword evidence="10" id="KW-0862">Zinc</keyword>
<name>A0A7W7SAJ8_9ACTN</name>
<dbReference type="GO" id="GO:0042277">
    <property type="term" value="F:peptide binding"/>
    <property type="evidence" value="ECO:0007669"/>
    <property type="project" value="TreeGrafter"/>
</dbReference>
<evidence type="ECO:0000256" key="13">
    <source>
        <dbReference type="ARBA" id="ARBA00031533"/>
    </source>
</evidence>
<organism evidence="17 18">
    <name type="scientific">Kitasatospora gansuensis</name>
    <dbReference type="NCBI Taxonomy" id="258050"/>
    <lineage>
        <taxon>Bacteria</taxon>
        <taxon>Bacillati</taxon>
        <taxon>Actinomycetota</taxon>
        <taxon>Actinomycetes</taxon>
        <taxon>Kitasatosporales</taxon>
        <taxon>Streptomycetaceae</taxon>
        <taxon>Kitasatospora</taxon>
    </lineage>
</organism>
<dbReference type="GO" id="GO:0008270">
    <property type="term" value="F:zinc ion binding"/>
    <property type="evidence" value="ECO:0007669"/>
    <property type="project" value="InterPro"/>
</dbReference>
<accession>A0A7W7SAJ8</accession>
<dbReference type="InterPro" id="IPR050344">
    <property type="entry name" value="Peptidase_M1_aminopeptidases"/>
</dbReference>
<dbReference type="CDD" id="cd09602">
    <property type="entry name" value="M1_APN"/>
    <property type="match status" value="1"/>
</dbReference>
<evidence type="ECO:0000256" key="1">
    <source>
        <dbReference type="ARBA" id="ARBA00000098"/>
    </source>
</evidence>
<evidence type="ECO:0000256" key="6">
    <source>
        <dbReference type="ARBA" id="ARBA00022438"/>
    </source>
</evidence>
<feature type="domain" description="ERAP1-like C-terminal" evidence="15">
    <location>
        <begin position="516"/>
        <end position="822"/>
    </location>
</feature>
<dbReference type="EMBL" id="JACHJR010000001">
    <property type="protein sequence ID" value="MBB4946328.1"/>
    <property type="molecule type" value="Genomic_DNA"/>
</dbReference>